<evidence type="ECO:0000256" key="1">
    <source>
        <dbReference type="SAM" id="Phobius"/>
    </source>
</evidence>
<accession>A0AAW5L6C5</accession>
<proteinExistence type="predicted"/>
<sequence>MTFIRDLVRPILFSVTFILLFILLVLADKLSGLGISNNNNAIESLYLFSILLAGILIFPTIRKNFQNHFILHKNKIYLTIGFPILIGILMQFILNFIRFIPTFLGHDMIGIGSSQLTYTSDITETGFLFLASVIGPFNEEIIFRYSLYSGIFLVLADFKTKFLWIEKIYNELFKHKNPIYIWGWVVVTNIGFTLLHGPDISTFFLYFVPGTIYALFFLRLGFLSAWLAHGAFNLCSSTVLSILTMLFLN</sequence>
<keyword evidence="1" id="KW-0812">Transmembrane</keyword>
<feature type="domain" description="CAAX prenyl protease 2/Lysostaphin resistance protein A-like" evidence="2">
    <location>
        <begin position="125"/>
        <end position="234"/>
    </location>
</feature>
<dbReference type="Proteomes" id="UP001204643">
    <property type="component" value="Unassembled WGS sequence"/>
</dbReference>
<gene>
    <name evidence="3" type="ORF">NPM19_25525</name>
</gene>
<comment type="caution">
    <text evidence="3">The sequence shown here is derived from an EMBL/GenBank/DDBJ whole genome shotgun (WGS) entry which is preliminary data.</text>
</comment>
<evidence type="ECO:0000259" key="2">
    <source>
        <dbReference type="Pfam" id="PF02517"/>
    </source>
</evidence>
<feature type="transmembrane region" description="Helical" evidence="1">
    <location>
        <begin position="141"/>
        <end position="158"/>
    </location>
</feature>
<dbReference type="Pfam" id="PF02517">
    <property type="entry name" value="Rce1-like"/>
    <property type="match status" value="1"/>
</dbReference>
<feature type="transmembrane region" description="Helical" evidence="1">
    <location>
        <begin position="77"/>
        <end position="100"/>
    </location>
</feature>
<dbReference type="GO" id="GO:0004175">
    <property type="term" value="F:endopeptidase activity"/>
    <property type="evidence" value="ECO:0007669"/>
    <property type="project" value="UniProtKB-ARBA"/>
</dbReference>
<evidence type="ECO:0000313" key="3">
    <source>
        <dbReference type="EMBL" id="MCQ6288004.1"/>
    </source>
</evidence>
<feature type="transmembrane region" description="Helical" evidence="1">
    <location>
        <begin position="7"/>
        <end position="26"/>
    </location>
</feature>
<reference evidence="3" key="1">
    <citation type="submission" date="2022-07" db="EMBL/GenBank/DDBJ databases">
        <title>Identification and characterization of Bacillus thuringiensis and other Bacillus cereus group isolates from spinach by whole genome sequencing.</title>
        <authorList>
            <person name="Zao X."/>
            <person name="Zervas A."/>
            <person name="Hendriks M."/>
            <person name="Rajkovic A."/>
            <person name="Van Overbeek L."/>
            <person name="Hendriksen N.B."/>
            <person name="Uyttendaele M."/>
        </authorList>
    </citation>
    <scope>NUCLEOTIDE SEQUENCE</scope>
    <source>
        <strain evidence="3">781001F-1</strain>
    </source>
</reference>
<dbReference type="AlphaFoldDB" id="A0AAW5L6C5"/>
<dbReference type="EC" id="3.4.-.-" evidence="3"/>
<dbReference type="RefSeq" id="WP_256425117.1">
    <property type="nucleotide sequence ID" value="NZ_JANHEB010000055.1"/>
</dbReference>
<keyword evidence="1" id="KW-0472">Membrane</keyword>
<name>A0AAW5L6C5_BACCE</name>
<feature type="transmembrane region" description="Helical" evidence="1">
    <location>
        <begin position="46"/>
        <end position="65"/>
    </location>
</feature>
<dbReference type="GO" id="GO:0080120">
    <property type="term" value="P:CAAX-box protein maturation"/>
    <property type="evidence" value="ECO:0007669"/>
    <property type="project" value="UniProtKB-ARBA"/>
</dbReference>
<evidence type="ECO:0000313" key="4">
    <source>
        <dbReference type="Proteomes" id="UP001204643"/>
    </source>
</evidence>
<dbReference type="InterPro" id="IPR003675">
    <property type="entry name" value="Rce1/LyrA-like_dom"/>
</dbReference>
<feature type="transmembrane region" description="Helical" evidence="1">
    <location>
        <begin position="203"/>
        <end position="223"/>
    </location>
</feature>
<feature type="transmembrane region" description="Helical" evidence="1">
    <location>
        <begin position="179"/>
        <end position="197"/>
    </location>
</feature>
<dbReference type="EMBL" id="JANHEB010000055">
    <property type="protein sequence ID" value="MCQ6288004.1"/>
    <property type="molecule type" value="Genomic_DNA"/>
</dbReference>
<keyword evidence="1" id="KW-1133">Transmembrane helix</keyword>
<keyword evidence="3" id="KW-0378">Hydrolase</keyword>
<feature type="transmembrane region" description="Helical" evidence="1">
    <location>
        <begin position="230"/>
        <end position="248"/>
    </location>
</feature>
<dbReference type="GO" id="GO:0006508">
    <property type="term" value="P:proteolysis"/>
    <property type="evidence" value="ECO:0007669"/>
    <property type="project" value="UniProtKB-KW"/>
</dbReference>
<organism evidence="3 4">
    <name type="scientific">Bacillus cereus</name>
    <dbReference type="NCBI Taxonomy" id="1396"/>
    <lineage>
        <taxon>Bacteria</taxon>
        <taxon>Bacillati</taxon>
        <taxon>Bacillota</taxon>
        <taxon>Bacilli</taxon>
        <taxon>Bacillales</taxon>
        <taxon>Bacillaceae</taxon>
        <taxon>Bacillus</taxon>
        <taxon>Bacillus cereus group</taxon>
    </lineage>
</organism>
<protein>
    <submittedName>
        <fullName evidence="3">CPBP family glutamic-type intramembrane protease</fullName>
        <ecNumber evidence="3">3.4.-.-</ecNumber>
    </submittedName>
</protein>
<keyword evidence="3" id="KW-0645">Protease</keyword>